<dbReference type="Pfam" id="PF07152">
    <property type="entry name" value="YaeQ"/>
    <property type="match status" value="1"/>
</dbReference>
<dbReference type="Gene3D" id="3.10.640.10">
    <property type="entry name" value="Restriction endonuclease-like alpha-beta roll domain"/>
    <property type="match status" value="1"/>
</dbReference>
<dbReference type="PANTHER" id="PTHR38784">
    <property type="entry name" value="SUCROSE PHOSPHORYLASE"/>
    <property type="match status" value="1"/>
</dbReference>
<comment type="caution">
    <text evidence="1">The sequence shown here is derived from an EMBL/GenBank/DDBJ whole genome shotgun (WGS) entry which is preliminary data.</text>
</comment>
<dbReference type="InterPro" id="IPR009822">
    <property type="entry name" value="YaeQ"/>
</dbReference>
<proteinExistence type="predicted"/>
<gene>
    <name evidence="1" type="ORF">ACFQZV_09100</name>
</gene>
<evidence type="ECO:0000313" key="2">
    <source>
        <dbReference type="Proteomes" id="UP001597042"/>
    </source>
</evidence>
<dbReference type="PANTHER" id="PTHR38784:SF1">
    <property type="entry name" value="SUCROSE PHOSPHORYLASE"/>
    <property type="match status" value="1"/>
</dbReference>
<accession>A0ABW2ZS32</accession>
<keyword evidence="2" id="KW-1185">Reference proteome</keyword>
<sequence length="179" mass="19420">MAIGATVHVFDVTLADIDRGVYEDLTVRLARHPSETDAFLLTRLLAYCLEYDEGIALSDGIAATDKPAVSIMDATGHALAWIEVGAPDAARLHTGSKSAERVAVYTHRDPRKVRAALAGKKIHRAEEIVLTSFDPGFIDSAVETLERRNTATLSVTEGQAYLEINGRSLSSPLHREPIV</sequence>
<dbReference type="RefSeq" id="WP_378752651.1">
    <property type="nucleotide sequence ID" value="NZ_JBHSSV010000011.1"/>
</dbReference>
<dbReference type="SMART" id="SM01322">
    <property type="entry name" value="YaeQ"/>
    <property type="match status" value="1"/>
</dbReference>
<protein>
    <submittedName>
        <fullName evidence="1">YaeQ family protein</fullName>
    </submittedName>
</protein>
<evidence type="ECO:0000313" key="1">
    <source>
        <dbReference type="EMBL" id="MFD0781452.1"/>
    </source>
</evidence>
<dbReference type="Proteomes" id="UP001597042">
    <property type="component" value="Unassembled WGS sequence"/>
</dbReference>
<reference evidence="2" key="1">
    <citation type="journal article" date="2019" name="Int. J. Syst. Evol. Microbiol.">
        <title>The Global Catalogue of Microorganisms (GCM) 10K type strain sequencing project: providing services to taxonomists for standard genome sequencing and annotation.</title>
        <authorList>
            <consortium name="The Broad Institute Genomics Platform"/>
            <consortium name="The Broad Institute Genome Sequencing Center for Infectious Disease"/>
            <person name="Wu L."/>
            <person name="Ma J."/>
        </authorList>
    </citation>
    <scope>NUCLEOTIDE SEQUENCE [LARGE SCALE GENOMIC DNA]</scope>
    <source>
        <strain evidence="2">CCUG 50754</strain>
    </source>
</reference>
<dbReference type="EMBL" id="JBHTIM010000001">
    <property type="protein sequence ID" value="MFD0781452.1"/>
    <property type="molecule type" value="Genomic_DNA"/>
</dbReference>
<name>A0ABW2ZS32_9MICO</name>
<dbReference type="InterPro" id="IPR011335">
    <property type="entry name" value="Restrct_endonuc-II-like"/>
</dbReference>
<organism evidence="1 2">
    <name type="scientific">Microbacterium koreense</name>
    <dbReference type="NCBI Taxonomy" id="323761"/>
    <lineage>
        <taxon>Bacteria</taxon>
        <taxon>Bacillati</taxon>
        <taxon>Actinomycetota</taxon>
        <taxon>Actinomycetes</taxon>
        <taxon>Micrococcales</taxon>
        <taxon>Microbacteriaceae</taxon>
        <taxon>Microbacterium</taxon>
    </lineage>
</organism>
<dbReference type="SUPFAM" id="SSF52980">
    <property type="entry name" value="Restriction endonuclease-like"/>
    <property type="match status" value="1"/>
</dbReference>
<dbReference type="InterPro" id="IPR038590">
    <property type="entry name" value="YaeQ_sf"/>
</dbReference>